<dbReference type="InterPro" id="IPR036279">
    <property type="entry name" value="5-3_exonuclease_C_sf"/>
</dbReference>
<keyword evidence="1" id="KW-0540">Nuclease</keyword>
<dbReference type="AlphaFoldDB" id="A0A6C0EZU1"/>
<name>A0A6C0EZU1_9ZZZZ</name>
<dbReference type="GO" id="GO:0017108">
    <property type="term" value="F:5'-flap endonuclease activity"/>
    <property type="evidence" value="ECO:0007669"/>
    <property type="project" value="InterPro"/>
</dbReference>
<dbReference type="EMBL" id="MN738946">
    <property type="protein sequence ID" value="QHT32695.1"/>
    <property type="molecule type" value="Genomic_DNA"/>
</dbReference>
<sequence length="270" mass="31688">MESPLNFVFIDGSYFCFYRYYSIVRWWKNAHPDEPLSDPFANPIFTEKFRKTFVEHVSGIPKNLNIQKEKTIMIVGKDCKRENIWRNEFYDKYKATRAPFAGGNSFKMAYEDNLFIEGGVKSIISHPKLEGDDSIALSVKYILNKYQHQNVNIYIITSDKDYLQLVEPRVQIFNLMFKNIAEQKSSVGDAKMDLFCKIVMGDTSDNIPSVLSKCGPKTALKCYHDKAYFDERMKKENAYDKWAKNQLLVDFNYIPQHLVDEFMLKIDQYF</sequence>
<evidence type="ECO:0000313" key="4">
    <source>
        <dbReference type="EMBL" id="QHT32695.1"/>
    </source>
</evidence>
<dbReference type="Pfam" id="PF02739">
    <property type="entry name" value="5_3_exonuc_N"/>
    <property type="match status" value="1"/>
</dbReference>
<keyword evidence="2" id="KW-0378">Hydrolase</keyword>
<dbReference type="Gene3D" id="1.10.150.20">
    <property type="entry name" value="5' to 3' exonuclease, C-terminal subdomain"/>
    <property type="match status" value="1"/>
</dbReference>
<dbReference type="SUPFAM" id="SSF47807">
    <property type="entry name" value="5' to 3' exonuclease, C-terminal subdomain"/>
    <property type="match status" value="1"/>
</dbReference>
<dbReference type="GO" id="GO:0003677">
    <property type="term" value="F:DNA binding"/>
    <property type="evidence" value="ECO:0007669"/>
    <property type="project" value="InterPro"/>
</dbReference>
<dbReference type="GO" id="GO:0008409">
    <property type="term" value="F:5'-3' exonuclease activity"/>
    <property type="evidence" value="ECO:0007669"/>
    <property type="project" value="InterPro"/>
</dbReference>
<evidence type="ECO:0000256" key="2">
    <source>
        <dbReference type="ARBA" id="ARBA00022801"/>
    </source>
</evidence>
<dbReference type="GO" id="GO:0033567">
    <property type="term" value="P:DNA replication, Okazaki fragment processing"/>
    <property type="evidence" value="ECO:0007669"/>
    <property type="project" value="InterPro"/>
</dbReference>
<dbReference type="PANTHER" id="PTHR42646:SF2">
    <property type="entry name" value="5'-3' EXONUCLEASE FAMILY PROTEIN"/>
    <property type="match status" value="1"/>
</dbReference>
<evidence type="ECO:0000259" key="3">
    <source>
        <dbReference type="SMART" id="SM00475"/>
    </source>
</evidence>
<organism evidence="4">
    <name type="scientific">viral metagenome</name>
    <dbReference type="NCBI Taxonomy" id="1070528"/>
    <lineage>
        <taxon>unclassified sequences</taxon>
        <taxon>metagenomes</taxon>
        <taxon>organismal metagenomes</taxon>
    </lineage>
</organism>
<accession>A0A6C0EZU1</accession>
<dbReference type="InterPro" id="IPR038969">
    <property type="entry name" value="FEN"/>
</dbReference>
<evidence type="ECO:0000256" key="1">
    <source>
        <dbReference type="ARBA" id="ARBA00022722"/>
    </source>
</evidence>
<dbReference type="SMART" id="SM00475">
    <property type="entry name" value="53EXOc"/>
    <property type="match status" value="1"/>
</dbReference>
<dbReference type="SUPFAM" id="SSF88723">
    <property type="entry name" value="PIN domain-like"/>
    <property type="match status" value="1"/>
</dbReference>
<proteinExistence type="predicted"/>
<dbReference type="InterPro" id="IPR002421">
    <property type="entry name" value="5-3_exonuclease"/>
</dbReference>
<dbReference type="Gene3D" id="3.40.50.1010">
    <property type="entry name" value="5'-nuclease"/>
    <property type="match status" value="1"/>
</dbReference>
<dbReference type="InterPro" id="IPR020046">
    <property type="entry name" value="5-3_exonucl_a-hlix_arch_N"/>
</dbReference>
<protein>
    <recommendedName>
        <fullName evidence="3">5'-3' exonuclease domain-containing protein</fullName>
    </recommendedName>
</protein>
<feature type="domain" description="5'-3' exonuclease" evidence="3">
    <location>
        <begin position="47"/>
        <end position="265"/>
    </location>
</feature>
<dbReference type="PANTHER" id="PTHR42646">
    <property type="entry name" value="FLAP ENDONUCLEASE XNI"/>
    <property type="match status" value="1"/>
</dbReference>
<reference evidence="4" key="1">
    <citation type="journal article" date="2020" name="Nature">
        <title>Giant virus diversity and host interactions through global metagenomics.</title>
        <authorList>
            <person name="Schulz F."/>
            <person name="Roux S."/>
            <person name="Paez-Espino D."/>
            <person name="Jungbluth S."/>
            <person name="Walsh D.A."/>
            <person name="Denef V.J."/>
            <person name="McMahon K.D."/>
            <person name="Konstantinidis K.T."/>
            <person name="Eloe-Fadrosh E.A."/>
            <person name="Kyrpides N.C."/>
            <person name="Woyke T."/>
        </authorList>
    </citation>
    <scope>NUCLEOTIDE SEQUENCE</scope>
    <source>
        <strain evidence="4">GVMAG-M-3300009161-30</strain>
    </source>
</reference>
<dbReference type="InterPro" id="IPR029060">
    <property type="entry name" value="PIN-like_dom_sf"/>
</dbReference>